<comment type="similarity">
    <text evidence="1">Belongs to the intimin/invasin family.</text>
</comment>
<dbReference type="InterPro" id="IPR051715">
    <property type="entry name" value="Intimin-Invasin_domain"/>
</dbReference>
<dbReference type="HOGENOM" id="CLU_017499_0_0_6"/>
<comment type="caution">
    <text evidence="4">The sequence shown here is derived from an EMBL/GenBank/DDBJ whole genome shotgun (WGS) entry which is preliminary data.</text>
</comment>
<feature type="domain" description="Big-1" evidence="3">
    <location>
        <begin position="571"/>
        <end position="669"/>
    </location>
</feature>
<accession>Q1ZMD9</accession>
<proteinExistence type="inferred from homology"/>
<dbReference type="Proteomes" id="UP000001603">
    <property type="component" value="Unassembled WGS sequence"/>
</dbReference>
<dbReference type="GO" id="GO:0009279">
    <property type="term" value="C:cell outer membrane"/>
    <property type="evidence" value="ECO:0007669"/>
    <property type="project" value="TreeGrafter"/>
</dbReference>
<dbReference type="PANTHER" id="PTHR39576">
    <property type="entry name" value="ATTACHING AND EFFACING PROTEIN HOMOLOG-RELATED-RELATED"/>
    <property type="match status" value="1"/>
</dbReference>
<dbReference type="Pfam" id="PF07603">
    <property type="entry name" value="Lcl_C"/>
    <property type="match status" value="1"/>
</dbReference>
<feature type="signal peptide" evidence="2">
    <location>
        <begin position="1"/>
        <end position="19"/>
    </location>
</feature>
<evidence type="ECO:0000256" key="1">
    <source>
        <dbReference type="ARBA" id="ARBA00010116"/>
    </source>
</evidence>
<keyword evidence="2" id="KW-0732">Signal</keyword>
<dbReference type="InterPro" id="IPR008964">
    <property type="entry name" value="Invasin/intimin_cell_adhesion"/>
</dbReference>
<dbReference type="SMART" id="SM00634">
    <property type="entry name" value="BID_1"/>
    <property type="match status" value="1"/>
</dbReference>
<evidence type="ECO:0000256" key="2">
    <source>
        <dbReference type="SAM" id="SignalP"/>
    </source>
</evidence>
<dbReference type="RefSeq" id="WP_005366830.1">
    <property type="nucleotide sequence ID" value="NZ_CH902599.1"/>
</dbReference>
<dbReference type="eggNOG" id="COG5492">
    <property type="taxonomic scope" value="Bacteria"/>
</dbReference>
<dbReference type="PANTHER" id="PTHR39576:SF2">
    <property type="entry name" value="ATTACHING AND EFFACING PROTEIN HOMOLOG-RELATED"/>
    <property type="match status" value="1"/>
</dbReference>
<dbReference type="Pfam" id="PF02369">
    <property type="entry name" value="Big_1"/>
    <property type="match status" value="1"/>
</dbReference>
<dbReference type="InterPro" id="IPR003344">
    <property type="entry name" value="Big_1_dom"/>
</dbReference>
<dbReference type="AlphaFoldDB" id="Q1ZMD9"/>
<dbReference type="InterPro" id="IPR011460">
    <property type="entry name" value="Lcl_C"/>
</dbReference>
<dbReference type="Gene3D" id="2.60.40.10">
    <property type="entry name" value="Immunoglobulins"/>
    <property type="match status" value="1"/>
</dbReference>
<name>Q1ZMD9_PHOAS</name>
<dbReference type="PROSITE" id="PS51127">
    <property type="entry name" value="BIG1"/>
    <property type="match status" value="1"/>
</dbReference>
<gene>
    <name evidence="4" type="ORF">VAS14_16007</name>
</gene>
<protein>
    <submittedName>
        <fullName evidence="4">Putative factor</fullName>
    </submittedName>
</protein>
<feature type="chain" id="PRO_5004198400" evidence="2">
    <location>
        <begin position="20"/>
        <end position="835"/>
    </location>
</feature>
<reference evidence="4 5" key="1">
    <citation type="journal article" date="2009" name="Proc. Natl. Acad. Sci. U.S.A.">
        <title>The genomic basis of trophic strategy in marine bacteria.</title>
        <authorList>
            <person name="Lauro F.M."/>
            <person name="McDougald D."/>
            <person name="Thomas T."/>
            <person name="Williams T.J."/>
            <person name="Egan S."/>
            <person name="Rice S."/>
            <person name="DeMaere M.Z."/>
            <person name="Ting L."/>
            <person name="Ertan H."/>
            <person name="Johnson J."/>
            <person name="Ferriera S."/>
            <person name="Lapidus A."/>
            <person name="Anderson I."/>
            <person name="Kyrpides N."/>
            <person name="Munk A.C."/>
            <person name="Detter C."/>
            <person name="Han C.S."/>
            <person name="Brown M.V."/>
            <person name="Robb F.T."/>
            <person name="Kjelleberg S."/>
            <person name="Cavicchioli R."/>
        </authorList>
    </citation>
    <scope>NUCLEOTIDE SEQUENCE [LARGE SCALE GENOMIC DNA]</scope>
    <source>
        <strain evidence="4 5">S14</strain>
    </source>
</reference>
<dbReference type="EMBL" id="AAOJ01000008">
    <property type="protein sequence ID" value="EAS63301.1"/>
    <property type="molecule type" value="Genomic_DNA"/>
</dbReference>
<dbReference type="SUPFAM" id="SSF49373">
    <property type="entry name" value="Invasin/intimin cell-adhesion fragments"/>
    <property type="match status" value="1"/>
</dbReference>
<dbReference type="InterPro" id="IPR013783">
    <property type="entry name" value="Ig-like_fold"/>
</dbReference>
<organism evidence="4 5">
    <name type="scientific">Photobacterium angustum (strain S14 / CCUG 15956)</name>
    <name type="common">Vibrio sp. (strain S14 / CCUG 15956)</name>
    <dbReference type="NCBI Taxonomy" id="314292"/>
    <lineage>
        <taxon>Bacteria</taxon>
        <taxon>Pseudomonadati</taxon>
        <taxon>Pseudomonadota</taxon>
        <taxon>Gammaproteobacteria</taxon>
        <taxon>Vibrionales</taxon>
        <taxon>Vibrionaceae</taxon>
        <taxon>Photobacterium</taxon>
    </lineage>
</organism>
<dbReference type="eggNOG" id="COG1470">
    <property type="taxonomic scope" value="Bacteria"/>
</dbReference>
<sequence length="835" mass="89869">MKKKNCNIFSIRFCLLAMLAGCGNGNSPSPPTPPTPPSPTVKTLAMDGFSVVQPSVKTRINVNNFVRGDEISLNNATVKGKGCSQPEISGLNIILMAQKGAHCDYQYTAKQAGSTSTRVHLQVLATSASQPLLPPVSVAMTLNDDAKAFDMAALLGSDWQAGDAIVADSVSVQGMDGNEGNATVDSDGTTITFTPPALAGWNRVVFTVKNSQSGDDKLGVIYITFSDMANQAPIIAQPKYDINANNPAITARSGESLMLDLSQLTDLGITDPEGGDWQLVEVKSFTADVSPADKDAITNKAFTFSAGTVGDHYISYIVADEYNGFTSGLLKLHVAPNEHPAGWSSLVDDNNHTFTAPELYSKVDAQGYKVSAVWDNTVSDTLAGFDAKSGDLYCKSEGLLPTVSDLAALRQAHLNGETLAEDLAQWPLEKTYLASDGDSVKGFNFTTGHAEDYDPSIPYYVTCLANTEMTLNMKRYSVLANGDSVVLATVTQPTEGNGITLEKLSGTLSDNDVNIITRADSQGKVTTLTTSSTKAGSYRFKVTDKGDAYNELISPEVKYLADPNTATFPEEQGLVVTKDKAVADGHAQDALQVTVEDANGNPVAGLPIMVEVEGSDSVNFKISPSMTDKDGHVTILVSDRKVGSVDITAHTARPSGERIDSEVKSINFTDIDHSGGFPCPEGGFACLPVLKSQQHSGTWYTPDPETNYMKKISYLTFTDGSEGENGHHGISGFYGTLFSHNHAQMWCQKLADDGFEGRHNWALPNEEQLQSLYSEFNYIDPNNALFTAKQWPTGKHYWTNEAKPVRFSEVDLSDGAIDLKDNRQNIYVSCVSTQE</sequence>
<evidence type="ECO:0000313" key="4">
    <source>
        <dbReference type="EMBL" id="EAS63301.1"/>
    </source>
</evidence>
<evidence type="ECO:0000313" key="5">
    <source>
        <dbReference type="Proteomes" id="UP000001603"/>
    </source>
</evidence>
<evidence type="ECO:0000259" key="3">
    <source>
        <dbReference type="PROSITE" id="PS51127"/>
    </source>
</evidence>